<dbReference type="AlphaFoldDB" id="A0A4U9XMY8"/>
<name>A0A4U9XMY8_9STRE</name>
<dbReference type="Proteomes" id="UP000304914">
    <property type="component" value="Chromosome"/>
</dbReference>
<evidence type="ECO:0000313" key="2">
    <source>
        <dbReference type="EMBL" id="VTS14818.1"/>
    </source>
</evidence>
<sequence>MKRHKANYLDIKYTAKSYDNLLPNDVLDRLIEYMTANKISIDDMSERLKMDKRLVKNFWLRAKVPTEFQTKLILSVIVS</sequence>
<protein>
    <submittedName>
        <fullName evidence="1">Phage protein</fullName>
    </submittedName>
</protein>
<organism evidence="1 3">
    <name type="scientific">Streptococcus pseudoporcinus</name>
    <dbReference type="NCBI Taxonomy" id="361101"/>
    <lineage>
        <taxon>Bacteria</taxon>
        <taxon>Bacillati</taxon>
        <taxon>Bacillota</taxon>
        <taxon>Bacilli</taxon>
        <taxon>Lactobacillales</taxon>
        <taxon>Streptococcaceae</taxon>
        <taxon>Streptococcus</taxon>
    </lineage>
</organism>
<proteinExistence type="predicted"/>
<accession>A0A4U9XMY8</accession>
<evidence type="ECO:0000313" key="1">
    <source>
        <dbReference type="EMBL" id="VTS14048.1"/>
    </source>
</evidence>
<dbReference type="RefSeq" id="WP_138067962.1">
    <property type="nucleotide sequence ID" value="NZ_LR594035.1"/>
</dbReference>
<dbReference type="EMBL" id="LR594035">
    <property type="protein sequence ID" value="VTS14048.1"/>
    <property type="molecule type" value="Genomic_DNA"/>
</dbReference>
<gene>
    <name evidence="1" type="ORF">NCTC5385_00298</name>
    <name evidence="2" type="ORF">NCTC5385_00434</name>
</gene>
<dbReference type="EMBL" id="LR594035">
    <property type="protein sequence ID" value="VTS14818.1"/>
    <property type="molecule type" value="Genomic_DNA"/>
</dbReference>
<evidence type="ECO:0000313" key="3">
    <source>
        <dbReference type="Proteomes" id="UP000304914"/>
    </source>
</evidence>
<reference evidence="1 3" key="1">
    <citation type="submission" date="2019-05" db="EMBL/GenBank/DDBJ databases">
        <authorList>
            <consortium name="Pathogen Informatics"/>
        </authorList>
    </citation>
    <scope>NUCLEOTIDE SEQUENCE [LARGE SCALE GENOMIC DNA]</scope>
    <source>
        <strain evidence="1 3">NCTC5385</strain>
    </source>
</reference>
<dbReference type="STRING" id="873448.STRPO_0262"/>